<feature type="compositionally biased region" description="Low complexity" evidence="8">
    <location>
        <begin position="178"/>
        <end position="192"/>
    </location>
</feature>
<dbReference type="Pfam" id="PF03948">
    <property type="entry name" value="Ribosomal_L9_C"/>
    <property type="match status" value="1"/>
</dbReference>
<dbReference type="InterPro" id="IPR020070">
    <property type="entry name" value="Ribosomal_bL9_N"/>
</dbReference>
<dbReference type="AlphaFoldDB" id="A0A5E6MF92"/>
<feature type="domain" description="Ribosomal protein L9" evidence="9">
    <location>
        <begin position="15"/>
        <end position="42"/>
    </location>
</feature>
<dbReference type="EMBL" id="CABFVA020000114">
    <property type="protein sequence ID" value="VVM07910.1"/>
    <property type="molecule type" value="Genomic_DNA"/>
</dbReference>
<dbReference type="SUPFAM" id="SSF55653">
    <property type="entry name" value="Ribosomal protein L9 C-domain"/>
    <property type="match status" value="1"/>
</dbReference>
<dbReference type="GO" id="GO:1990904">
    <property type="term" value="C:ribonucleoprotein complex"/>
    <property type="evidence" value="ECO:0007669"/>
    <property type="project" value="UniProtKB-KW"/>
</dbReference>
<evidence type="ECO:0000256" key="3">
    <source>
        <dbReference type="ARBA" id="ARBA00022884"/>
    </source>
</evidence>
<keyword evidence="3 7" id="KW-0694">RNA-binding</keyword>
<evidence type="ECO:0000313" key="10">
    <source>
        <dbReference type="EMBL" id="VVM07910.1"/>
    </source>
</evidence>
<feature type="compositionally biased region" description="Basic and acidic residues" evidence="8">
    <location>
        <begin position="153"/>
        <end position="168"/>
    </location>
</feature>
<sequence>MLVEVLLHTKIDKLGAEGDLVKVKSGYARNFLLPKRMATVATMASKRHIELLRKRRAEREAAEFQTAQELASRLQKLKLLFTLASGSEEQEKVFGAVTAQNVADRLKEEGLEIDRKKIHMDRPLKELRIYSLEVDIHPYVTAQLHVELVPPAEKAKGKETKTKGEARKRPASKKTKHSAASEAEASSSDTSV</sequence>
<dbReference type="Pfam" id="PF01281">
    <property type="entry name" value="Ribosomal_L9_N"/>
    <property type="match status" value="1"/>
</dbReference>
<dbReference type="GO" id="GO:0006412">
    <property type="term" value="P:translation"/>
    <property type="evidence" value="ECO:0007669"/>
    <property type="project" value="UniProtKB-UniRule"/>
</dbReference>
<evidence type="ECO:0000256" key="4">
    <source>
        <dbReference type="ARBA" id="ARBA00022980"/>
    </source>
</evidence>
<keyword evidence="4 7" id="KW-0689">Ribosomal protein</keyword>
<dbReference type="RefSeq" id="WP_142660831.1">
    <property type="nucleotide sequence ID" value="NZ_CABFVA020000114.1"/>
</dbReference>
<dbReference type="Proteomes" id="UP000334923">
    <property type="component" value="Unassembled WGS sequence"/>
</dbReference>
<dbReference type="Gene3D" id="3.40.5.10">
    <property type="entry name" value="Ribosomal protein L9, N-terminal domain"/>
    <property type="match status" value="1"/>
</dbReference>
<evidence type="ECO:0000256" key="8">
    <source>
        <dbReference type="SAM" id="MobiDB-lite"/>
    </source>
</evidence>
<dbReference type="HAMAP" id="MF_00503">
    <property type="entry name" value="Ribosomal_bL9"/>
    <property type="match status" value="1"/>
</dbReference>
<comment type="similarity">
    <text evidence="1 7">Belongs to the bacterial ribosomal protein bL9 family.</text>
</comment>
<organism evidence="10 11">
    <name type="scientific">Methylacidimicrobium tartarophylax</name>
    <dbReference type="NCBI Taxonomy" id="1041768"/>
    <lineage>
        <taxon>Bacteria</taxon>
        <taxon>Pseudomonadati</taxon>
        <taxon>Verrucomicrobiota</taxon>
        <taxon>Methylacidimicrobium</taxon>
    </lineage>
</organism>
<keyword evidence="2 7" id="KW-0699">rRNA-binding</keyword>
<proteinExistence type="inferred from homology"/>
<accession>A0A5E6MF92</accession>
<comment type="function">
    <text evidence="7">Binds to the 23S rRNA.</text>
</comment>
<dbReference type="InterPro" id="IPR036935">
    <property type="entry name" value="Ribosomal_bL9_N_sf"/>
</dbReference>
<keyword evidence="11" id="KW-1185">Reference proteome</keyword>
<dbReference type="InterPro" id="IPR000244">
    <property type="entry name" value="Ribosomal_bL9"/>
</dbReference>
<dbReference type="GO" id="GO:0019843">
    <property type="term" value="F:rRNA binding"/>
    <property type="evidence" value="ECO:0007669"/>
    <property type="project" value="UniProtKB-UniRule"/>
</dbReference>
<evidence type="ECO:0000256" key="7">
    <source>
        <dbReference type="HAMAP-Rule" id="MF_00503"/>
    </source>
</evidence>
<name>A0A5E6MF92_9BACT</name>
<feature type="region of interest" description="Disordered" evidence="8">
    <location>
        <begin position="150"/>
        <end position="192"/>
    </location>
</feature>
<dbReference type="OrthoDB" id="9788336at2"/>
<dbReference type="InterPro" id="IPR020594">
    <property type="entry name" value="Ribosomal_bL9_bac/chp"/>
</dbReference>
<dbReference type="SUPFAM" id="SSF55658">
    <property type="entry name" value="L9 N-domain-like"/>
    <property type="match status" value="1"/>
</dbReference>
<evidence type="ECO:0000256" key="5">
    <source>
        <dbReference type="ARBA" id="ARBA00023274"/>
    </source>
</evidence>
<evidence type="ECO:0000256" key="1">
    <source>
        <dbReference type="ARBA" id="ARBA00010605"/>
    </source>
</evidence>
<evidence type="ECO:0000256" key="6">
    <source>
        <dbReference type="ARBA" id="ARBA00035292"/>
    </source>
</evidence>
<gene>
    <name evidence="7 10" type="primary">rplI</name>
    <name evidence="10" type="ORF">MAMT_02000</name>
</gene>
<dbReference type="Gene3D" id="3.10.430.100">
    <property type="entry name" value="Ribosomal protein L9, C-terminal domain"/>
    <property type="match status" value="1"/>
</dbReference>
<evidence type="ECO:0000313" key="11">
    <source>
        <dbReference type="Proteomes" id="UP000334923"/>
    </source>
</evidence>
<keyword evidence="5 7" id="KW-0687">Ribonucleoprotein</keyword>
<reference evidence="10 11" key="1">
    <citation type="submission" date="2019-09" db="EMBL/GenBank/DDBJ databases">
        <authorList>
            <person name="Cremers G."/>
        </authorList>
    </citation>
    <scope>NUCLEOTIDE SEQUENCE [LARGE SCALE GENOMIC DNA]</scope>
    <source>
        <strain evidence="10">4A</strain>
    </source>
</reference>
<dbReference type="InterPro" id="IPR020069">
    <property type="entry name" value="Ribosomal_bL9_C"/>
</dbReference>
<protein>
    <recommendedName>
        <fullName evidence="6 7">Large ribosomal subunit protein bL9</fullName>
    </recommendedName>
</protein>
<dbReference type="InterPro" id="IPR036791">
    <property type="entry name" value="Ribosomal_bL9_C_sf"/>
</dbReference>
<dbReference type="GO" id="GO:0005840">
    <property type="term" value="C:ribosome"/>
    <property type="evidence" value="ECO:0007669"/>
    <property type="project" value="UniProtKB-KW"/>
</dbReference>
<evidence type="ECO:0000256" key="2">
    <source>
        <dbReference type="ARBA" id="ARBA00022730"/>
    </source>
</evidence>
<evidence type="ECO:0000259" key="9">
    <source>
        <dbReference type="PROSITE" id="PS00651"/>
    </source>
</evidence>
<dbReference type="PANTHER" id="PTHR21368">
    <property type="entry name" value="50S RIBOSOMAL PROTEIN L9"/>
    <property type="match status" value="1"/>
</dbReference>
<dbReference type="PROSITE" id="PS00651">
    <property type="entry name" value="RIBOSOMAL_L9"/>
    <property type="match status" value="1"/>
</dbReference>
<dbReference type="InterPro" id="IPR009027">
    <property type="entry name" value="Ribosomal_bL9/RNase_H1_N"/>
</dbReference>
<dbReference type="NCBIfam" id="TIGR00158">
    <property type="entry name" value="L9"/>
    <property type="match status" value="1"/>
</dbReference>
<dbReference type="GO" id="GO:0003735">
    <property type="term" value="F:structural constituent of ribosome"/>
    <property type="evidence" value="ECO:0007669"/>
    <property type="project" value="InterPro"/>
</dbReference>